<evidence type="ECO:0000259" key="1">
    <source>
        <dbReference type="PROSITE" id="PS50097"/>
    </source>
</evidence>
<proteinExistence type="predicted"/>
<sequence length="208" mass="23616">MDKYCQHQKICNGGKRSVETSGNASTDSLYNLRSLGAVLRNSSESSLKEKVLLRVGEETETVSKVVLCSRSPVFARMFENDTREVKENVVTVTDIKMPALKLLVSFLYTGKLSNCDFDTLCDLYYASDKYDVAELRQICVDLIIRQISMKNIHSVMKLAFSHNDEMLKSTVMALIATNIETWFSTNEWINLINDEPKIAAEVLNFFNF</sequence>
<protein>
    <submittedName>
        <fullName evidence="2">TD and POZ domain-containing protein 3</fullName>
    </submittedName>
</protein>
<dbReference type="Pfam" id="PF00651">
    <property type="entry name" value="BTB"/>
    <property type="match status" value="1"/>
</dbReference>
<dbReference type="Proteomes" id="UP000499080">
    <property type="component" value="Unassembled WGS sequence"/>
</dbReference>
<dbReference type="InterPro" id="IPR011333">
    <property type="entry name" value="SKP1/BTB/POZ_sf"/>
</dbReference>
<reference evidence="2 3" key="1">
    <citation type="journal article" date="2019" name="Sci. Rep.">
        <title>Orb-weaving spider Araneus ventricosus genome elucidates the spidroin gene catalogue.</title>
        <authorList>
            <person name="Kono N."/>
            <person name="Nakamura H."/>
            <person name="Ohtoshi R."/>
            <person name="Moran D.A.P."/>
            <person name="Shinohara A."/>
            <person name="Yoshida Y."/>
            <person name="Fujiwara M."/>
            <person name="Mori M."/>
            <person name="Tomita M."/>
            <person name="Arakawa K."/>
        </authorList>
    </citation>
    <scope>NUCLEOTIDE SEQUENCE [LARGE SCALE GENOMIC DNA]</scope>
</reference>
<organism evidence="2 3">
    <name type="scientific">Araneus ventricosus</name>
    <name type="common">Orbweaver spider</name>
    <name type="synonym">Epeira ventricosa</name>
    <dbReference type="NCBI Taxonomy" id="182803"/>
    <lineage>
        <taxon>Eukaryota</taxon>
        <taxon>Metazoa</taxon>
        <taxon>Ecdysozoa</taxon>
        <taxon>Arthropoda</taxon>
        <taxon>Chelicerata</taxon>
        <taxon>Arachnida</taxon>
        <taxon>Araneae</taxon>
        <taxon>Araneomorphae</taxon>
        <taxon>Entelegynae</taxon>
        <taxon>Araneoidea</taxon>
        <taxon>Araneidae</taxon>
        <taxon>Araneus</taxon>
    </lineage>
</organism>
<comment type="caution">
    <text evidence="2">The sequence shown here is derived from an EMBL/GenBank/DDBJ whole genome shotgun (WGS) entry which is preliminary data.</text>
</comment>
<dbReference type="Gene3D" id="3.30.710.10">
    <property type="entry name" value="Potassium Channel Kv1.1, Chain A"/>
    <property type="match status" value="1"/>
</dbReference>
<dbReference type="SUPFAM" id="SSF54695">
    <property type="entry name" value="POZ domain"/>
    <property type="match status" value="1"/>
</dbReference>
<feature type="domain" description="BTB" evidence="1">
    <location>
        <begin position="49"/>
        <end position="116"/>
    </location>
</feature>
<dbReference type="AlphaFoldDB" id="A0A4Y2PF32"/>
<keyword evidence="3" id="KW-1185">Reference proteome</keyword>
<evidence type="ECO:0000313" key="3">
    <source>
        <dbReference type="Proteomes" id="UP000499080"/>
    </source>
</evidence>
<name>A0A4Y2PF32_ARAVE</name>
<gene>
    <name evidence="2" type="primary">Tdpoz3_0</name>
    <name evidence="2" type="ORF">AVEN_172846_1</name>
</gene>
<dbReference type="EMBL" id="BGPR01010999">
    <property type="protein sequence ID" value="GBN49090.1"/>
    <property type="molecule type" value="Genomic_DNA"/>
</dbReference>
<evidence type="ECO:0000313" key="2">
    <source>
        <dbReference type="EMBL" id="GBN49090.1"/>
    </source>
</evidence>
<dbReference type="CDD" id="cd18186">
    <property type="entry name" value="BTB_POZ_ZBTB_KLHL-like"/>
    <property type="match status" value="1"/>
</dbReference>
<dbReference type="Gene3D" id="1.25.40.420">
    <property type="match status" value="1"/>
</dbReference>
<dbReference type="InterPro" id="IPR000210">
    <property type="entry name" value="BTB/POZ_dom"/>
</dbReference>
<accession>A0A4Y2PF32</accession>
<dbReference type="PROSITE" id="PS50097">
    <property type="entry name" value="BTB"/>
    <property type="match status" value="1"/>
</dbReference>
<dbReference type="PANTHER" id="PTHR24413">
    <property type="entry name" value="SPECKLE-TYPE POZ PROTEIN"/>
    <property type="match status" value="1"/>
</dbReference>
<dbReference type="SMART" id="SM00225">
    <property type="entry name" value="BTB"/>
    <property type="match status" value="1"/>
</dbReference>
<dbReference type="OrthoDB" id="5834576at2759"/>